<dbReference type="CDD" id="cd02208">
    <property type="entry name" value="cupin_RmlC-like"/>
    <property type="match status" value="1"/>
</dbReference>
<evidence type="ECO:0000256" key="1">
    <source>
        <dbReference type="ARBA" id="ARBA00001962"/>
    </source>
</evidence>
<evidence type="ECO:0000259" key="4">
    <source>
        <dbReference type="Pfam" id="PF04209"/>
    </source>
</evidence>
<dbReference type="Gene3D" id="2.60.120.10">
    <property type="entry name" value="Jelly Rolls"/>
    <property type="match status" value="2"/>
</dbReference>
<name>A0ABP8KJJ8_9MICO</name>
<dbReference type="InterPro" id="IPR046451">
    <property type="entry name" value="HgmA_C"/>
</dbReference>
<dbReference type="PANTHER" id="PTHR11056">
    <property type="entry name" value="HOMOGENTISATE 1,2-DIOXYGENASE"/>
    <property type="match status" value="1"/>
</dbReference>
<dbReference type="PANTHER" id="PTHR11056:SF0">
    <property type="entry name" value="HOMOGENTISATE 1,2-DIOXYGENASE"/>
    <property type="match status" value="1"/>
</dbReference>
<reference evidence="6" key="1">
    <citation type="journal article" date="2019" name="Int. J. Syst. Evol. Microbiol.">
        <title>The Global Catalogue of Microorganisms (GCM) 10K type strain sequencing project: providing services to taxonomists for standard genome sequencing and annotation.</title>
        <authorList>
            <consortium name="The Broad Institute Genomics Platform"/>
            <consortium name="The Broad Institute Genome Sequencing Center for Infectious Disease"/>
            <person name="Wu L."/>
            <person name="Ma J."/>
        </authorList>
    </citation>
    <scope>NUCLEOTIDE SEQUENCE [LARGE SCALE GENOMIC DNA]</scope>
    <source>
        <strain evidence="6">JCM 17809</strain>
    </source>
</reference>
<dbReference type="InterPro" id="IPR011051">
    <property type="entry name" value="RmlC_Cupin_sf"/>
</dbReference>
<comment type="caution">
    <text evidence="5">The sequence shown here is derived from an EMBL/GenBank/DDBJ whole genome shotgun (WGS) entry which is preliminary data.</text>
</comment>
<evidence type="ECO:0000313" key="6">
    <source>
        <dbReference type="Proteomes" id="UP001500945"/>
    </source>
</evidence>
<dbReference type="EMBL" id="BAABGM010000015">
    <property type="protein sequence ID" value="GAA4408248.1"/>
    <property type="molecule type" value="Genomic_DNA"/>
</dbReference>
<dbReference type="Proteomes" id="UP001500945">
    <property type="component" value="Unassembled WGS sequence"/>
</dbReference>
<organism evidence="5 6">
    <name type="scientific">Fodinibacter luteus</name>
    <dbReference type="NCBI Taxonomy" id="552064"/>
    <lineage>
        <taxon>Bacteria</taxon>
        <taxon>Bacillati</taxon>
        <taxon>Actinomycetota</taxon>
        <taxon>Actinomycetes</taxon>
        <taxon>Micrococcales</taxon>
        <taxon>Intrasporangiaceae</taxon>
        <taxon>Fodinibacter (ex Wang et al. 2009)</taxon>
    </lineage>
</organism>
<feature type="domain" description="Homogentisate 1,2-dioxygenase C-terminal" evidence="4">
    <location>
        <begin position="319"/>
        <end position="410"/>
    </location>
</feature>
<dbReference type="InterPro" id="IPR014710">
    <property type="entry name" value="RmlC-like_jellyroll"/>
</dbReference>
<comment type="cofactor">
    <cofactor evidence="1">
        <name>Fe cation</name>
        <dbReference type="ChEBI" id="CHEBI:24875"/>
    </cofactor>
</comment>
<feature type="region of interest" description="Disordered" evidence="3">
    <location>
        <begin position="1"/>
        <end position="24"/>
    </location>
</feature>
<protein>
    <submittedName>
        <fullName evidence="5">Homogentisate 1,2-dioxygenase</fullName>
    </submittedName>
</protein>
<proteinExistence type="inferred from homology"/>
<evidence type="ECO:0000313" key="5">
    <source>
        <dbReference type="EMBL" id="GAA4408248.1"/>
    </source>
</evidence>
<evidence type="ECO:0000256" key="3">
    <source>
        <dbReference type="SAM" id="MobiDB-lite"/>
    </source>
</evidence>
<dbReference type="SUPFAM" id="SSF51182">
    <property type="entry name" value="RmlC-like cupins"/>
    <property type="match status" value="1"/>
</dbReference>
<comment type="similarity">
    <text evidence="2">Belongs to the homogentisate dioxygenase family.</text>
</comment>
<evidence type="ECO:0000256" key="2">
    <source>
        <dbReference type="ARBA" id="ARBA00007757"/>
    </source>
</evidence>
<gene>
    <name evidence="5" type="ORF">GCM10023168_25320</name>
</gene>
<dbReference type="Pfam" id="PF04209">
    <property type="entry name" value="HgmA_C"/>
    <property type="match status" value="1"/>
</dbReference>
<feature type="compositionally biased region" description="Basic residues" evidence="3">
    <location>
        <begin position="12"/>
        <end position="24"/>
    </location>
</feature>
<dbReference type="InterPro" id="IPR005708">
    <property type="entry name" value="Homogentis_dOase"/>
</dbReference>
<sequence length="416" mass="46278">MAHYQAMGSIPPKRHTQHRRPARRGRVGELYYEELMGEEGFSSDSSLLYHRNIPSTVAEYREWSVGDLATSPNHPLLPRHLTPHDLFPAKVVRDTDVVTGRRLLLGNGDVRLSYAVAGAPSPWYRNGIGDECVYVERGSARVETVFGAFEVGEGDYVVIPRATTHRWLPQRSGKDPLRTICIEASSHIAPPKRYLSKYGQFLEHSPYCERDLRLPRGPLLAEDVGERPDATTEVYIKHRGGGPASSGGIVGTVHELPFHPLDVVGWDGCLYPYVFNVRDYEPITGRIHQPPPAHQVFEGWNFVVCNFVPRKVDYHPLAIPVPYYHSNVDSDEVMFYVDGDYEARKGSGIGKGSVSLHPGGHAHGPQPGAAEASIGKEYFDELAVMVDTFRPLELGEGARACDDGRYAGSWNAGRRR</sequence>
<dbReference type="RefSeq" id="WP_345206514.1">
    <property type="nucleotide sequence ID" value="NZ_BAABGM010000015.1"/>
</dbReference>
<accession>A0ABP8KJJ8</accession>
<keyword evidence="6" id="KW-1185">Reference proteome</keyword>